<evidence type="ECO:0000313" key="3">
    <source>
        <dbReference type="Proteomes" id="UP000004394"/>
    </source>
</evidence>
<dbReference type="AlphaFoldDB" id="E0NVQ7"/>
<keyword evidence="1" id="KW-0732">Signal</keyword>
<dbReference type="HOGENOM" id="CLU_035806_0_0_10"/>
<comment type="caution">
    <text evidence="2">The sequence shown here is derived from an EMBL/GenBank/DDBJ whole genome shotgun (WGS) entry which is preliminary data.</text>
</comment>
<organism evidence="2 3">
    <name type="scientific">Hoylesella marshii DSM 16973 = JCM 13450</name>
    <dbReference type="NCBI Taxonomy" id="862515"/>
    <lineage>
        <taxon>Bacteria</taxon>
        <taxon>Pseudomonadati</taxon>
        <taxon>Bacteroidota</taxon>
        <taxon>Bacteroidia</taxon>
        <taxon>Bacteroidales</taxon>
        <taxon>Prevotellaceae</taxon>
        <taxon>Hoylesella</taxon>
    </lineage>
</organism>
<sequence length="530" mass="58949">MKMKTDNIFFALTAALLLTASCASEDATQIGEQKQEQKTENYTVFVSGKEDTSTEQPKTRTSLNYDTGAFYWETGDNIFVKDDGGTWQTGSNVVNGTQQARYRFQVPGAFANTSYAVYYPGKNGTNDQVTISTEQTQTAPADTKHFGEAGDCGLGTATAVSDGFFFKLDHKAAYLIFQPYNTNAELEDCYITQIEVTSNGTNIAGTYTISSTGLTEVSGSNKIKLTTKGTGSYANGFPLNNTAVKFSTNAAYMVIAPGTHALTVTYTVKDYATEVEGTITRQLPAFNYEGNTYYDMTCNFNITNYPSQQYYMWDAVNHFWYGYESQQPKKQGFGSGTDFPKSAADPQNRWYNPAIFPTAASRSCSNCPNANELCWYVKKGDPHWDNSTLWTMGGHLFNQGVWIKKQSIIASDNSTTIPAMRSAAPDGINYTTSSDSRVAQYENYSVSQTKPTNINNYFYLPALGDCRQQTNWGLGYGVRYWSSTLYGPDERYPCMFYAYSNKICVGVDDRYVGFTLFDSNNEDKYRPIGM</sequence>
<dbReference type="RefSeq" id="WP_006950672.1">
    <property type="nucleotide sequence ID" value="NZ_BAJI01000025.1"/>
</dbReference>
<keyword evidence="3" id="KW-1185">Reference proteome</keyword>
<dbReference type="PROSITE" id="PS51257">
    <property type="entry name" value="PROKAR_LIPOPROTEIN"/>
    <property type="match status" value="1"/>
</dbReference>
<name>E0NVQ7_9BACT</name>
<dbReference type="BioCyc" id="PMAR862515-HMP:GMOO-2295-MONOMER"/>
<dbReference type="STRING" id="862515.HMPREF0658_2262"/>
<evidence type="ECO:0000313" key="2">
    <source>
        <dbReference type="EMBL" id="EFM00783.1"/>
    </source>
</evidence>
<dbReference type="OrthoDB" id="1081166at2"/>
<dbReference type="Proteomes" id="UP000004394">
    <property type="component" value="Unassembled WGS sequence"/>
</dbReference>
<reference evidence="2" key="1">
    <citation type="submission" date="2010-07" db="EMBL/GenBank/DDBJ databases">
        <authorList>
            <person name="Muzny D."/>
            <person name="Qin X."/>
            <person name="Deng J."/>
            <person name="Jiang H."/>
            <person name="Liu Y."/>
            <person name="Qu J."/>
            <person name="Song X.-Z."/>
            <person name="Zhang L."/>
            <person name="Thornton R."/>
            <person name="Coyle M."/>
            <person name="Francisco L."/>
            <person name="Jackson L."/>
            <person name="Javaid M."/>
            <person name="Korchina V."/>
            <person name="Kovar C."/>
            <person name="Mata R."/>
            <person name="Mathew T."/>
            <person name="Ngo R."/>
            <person name="Nguyen L."/>
            <person name="Nguyen N."/>
            <person name="Okwuonu G."/>
            <person name="Ongeri F."/>
            <person name="Pham C."/>
            <person name="Simmons D."/>
            <person name="Wilczek-Boney K."/>
            <person name="Hale W."/>
            <person name="Jakkamsetti A."/>
            <person name="Pham P."/>
            <person name="Ruth R."/>
            <person name="San Lucas F."/>
            <person name="Warren J."/>
            <person name="Zhang J."/>
            <person name="Zhao Z."/>
            <person name="Zhou C."/>
            <person name="Zhu D."/>
            <person name="Lee S."/>
            <person name="Bess C."/>
            <person name="Blankenburg K."/>
            <person name="Forbes L."/>
            <person name="Fu Q."/>
            <person name="Gubbala S."/>
            <person name="Hirani K."/>
            <person name="Jayaseelan J.C."/>
            <person name="Lara F."/>
            <person name="Munidasa M."/>
            <person name="Palculict T."/>
            <person name="Patil S."/>
            <person name="Pu L.-L."/>
            <person name="Saada N."/>
            <person name="Tang L."/>
            <person name="Weissenberger G."/>
            <person name="Zhu Y."/>
            <person name="Hemphill L."/>
            <person name="Shang Y."/>
            <person name="Youmans B."/>
            <person name="Ayvaz T."/>
            <person name="Ross M."/>
            <person name="Santibanez J."/>
            <person name="Aqrawi P."/>
            <person name="Gross S."/>
            <person name="Joshi V."/>
            <person name="Fowler G."/>
            <person name="Nazareth L."/>
            <person name="Reid J."/>
            <person name="Worley K."/>
            <person name="Petrosino J."/>
            <person name="Highlander S."/>
            <person name="Gibbs R."/>
        </authorList>
    </citation>
    <scope>NUCLEOTIDE SEQUENCE [LARGE SCALE GENOMIC DNA]</scope>
    <source>
        <strain evidence="2">DSM 16973</strain>
    </source>
</reference>
<feature type="chain" id="PRO_5003138404" description="Fibrobacter succinogene major paralogous domain protein" evidence="1">
    <location>
        <begin position="24"/>
        <end position="530"/>
    </location>
</feature>
<gene>
    <name evidence="2" type="ORF">HMPREF0658_2262</name>
</gene>
<evidence type="ECO:0000256" key="1">
    <source>
        <dbReference type="SAM" id="SignalP"/>
    </source>
</evidence>
<proteinExistence type="predicted"/>
<evidence type="ECO:0008006" key="4">
    <source>
        <dbReference type="Google" id="ProtNLM"/>
    </source>
</evidence>
<feature type="signal peptide" evidence="1">
    <location>
        <begin position="1"/>
        <end position="23"/>
    </location>
</feature>
<accession>E0NVQ7</accession>
<dbReference type="EMBL" id="AEEI01000066">
    <property type="protein sequence ID" value="EFM00783.1"/>
    <property type="molecule type" value="Genomic_DNA"/>
</dbReference>
<protein>
    <recommendedName>
        <fullName evidence="4">Fibrobacter succinogene major paralogous domain protein</fullName>
    </recommendedName>
</protein>